<proteinExistence type="predicted"/>
<feature type="repeat" description="ANK" evidence="3">
    <location>
        <begin position="181"/>
        <end position="213"/>
    </location>
</feature>
<evidence type="ECO:0000313" key="4">
    <source>
        <dbReference type="EMBL" id="RNA35073.1"/>
    </source>
</evidence>
<dbReference type="AlphaFoldDB" id="A0A3M7SH10"/>
<dbReference type="SMART" id="SM00248">
    <property type="entry name" value="ANK"/>
    <property type="match status" value="9"/>
</dbReference>
<feature type="repeat" description="ANK" evidence="3">
    <location>
        <begin position="43"/>
        <end position="75"/>
    </location>
</feature>
<feature type="repeat" description="ANK" evidence="3">
    <location>
        <begin position="571"/>
        <end position="600"/>
    </location>
</feature>
<accession>A0A3M7SH10</accession>
<keyword evidence="1" id="KW-0677">Repeat</keyword>
<dbReference type="Proteomes" id="UP000276133">
    <property type="component" value="Unassembled WGS sequence"/>
</dbReference>
<dbReference type="PANTHER" id="PTHR24198:SF165">
    <property type="entry name" value="ANKYRIN REPEAT-CONTAINING PROTEIN-RELATED"/>
    <property type="match status" value="1"/>
</dbReference>
<dbReference type="InterPro" id="IPR002110">
    <property type="entry name" value="Ankyrin_rpt"/>
</dbReference>
<dbReference type="PROSITE" id="PS50297">
    <property type="entry name" value="ANK_REP_REGION"/>
    <property type="match status" value="4"/>
</dbReference>
<feature type="repeat" description="ANK" evidence="3">
    <location>
        <begin position="76"/>
        <end position="108"/>
    </location>
</feature>
<dbReference type="InterPro" id="IPR036770">
    <property type="entry name" value="Ankyrin_rpt-contain_sf"/>
</dbReference>
<gene>
    <name evidence="4" type="ORF">BpHYR1_051928</name>
</gene>
<evidence type="ECO:0000256" key="2">
    <source>
        <dbReference type="ARBA" id="ARBA00023043"/>
    </source>
</evidence>
<dbReference type="SUPFAM" id="SSF48403">
    <property type="entry name" value="Ankyrin repeat"/>
    <property type="match status" value="2"/>
</dbReference>
<dbReference type="OrthoDB" id="539213at2759"/>
<organism evidence="4 5">
    <name type="scientific">Brachionus plicatilis</name>
    <name type="common">Marine rotifer</name>
    <name type="synonym">Brachionus muelleri</name>
    <dbReference type="NCBI Taxonomy" id="10195"/>
    <lineage>
        <taxon>Eukaryota</taxon>
        <taxon>Metazoa</taxon>
        <taxon>Spiralia</taxon>
        <taxon>Gnathifera</taxon>
        <taxon>Rotifera</taxon>
        <taxon>Eurotatoria</taxon>
        <taxon>Monogononta</taxon>
        <taxon>Pseudotrocha</taxon>
        <taxon>Ploima</taxon>
        <taxon>Brachionidae</taxon>
        <taxon>Brachionus</taxon>
    </lineage>
</organism>
<evidence type="ECO:0000256" key="3">
    <source>
        <dbReference type="PROSITE-ProRule" id="PRU00023"/>
    </source>
</evidence>
<keyword evidence="2 3" id="KW-0040">ANK repeat</keyword>
<evidence type="ECO:0000256" key="1">
    <source>
        <dbReference type="ARBA" id="ARBA00022737"/>
    </source>
</evidence>
<comment type="caution">
    <text evidence="4">The sequence shown here is derived from an EMBL/GenBank/DDBJ whole genome shotgun (WGS) entry which is preliminary data.</text>
</comment>
<dbReference type="PROSITE" id="PS50088">
    <property type="entry name" value="ANK_REPEAT"/>
    <property type="match status" value="6"/>
</dbReference>
<sequence>MNRIFDLQVLKLIDSVYKSDFESIDRLCNNGFKDILNYSDPFEGKTALITSVLTGNHDMAQYLIKLGSDPNAVDSKKRTALMFACQLGDFKMTEVLCSNNSNVNLVDSDLKSPLIHCFVSASQNHFKCLETLLKNGADCNQKLAAQTPFLIACQHSRDIENVCKFLVSTGKADNSIFDEKNGNFALHYSAINGTTDLCYLLLKNGSDPNCLNFSLQTPAHFAAQHQQADLLKILWSFGANLEASDPNGDNAMNYAFKNFDFNRKNENFKVAKFLCSRGALPFYKNSASTLFPVYRKFDKLKLKICNMTKNIYKKYSSLYSTKMSDSELTDEYFRYWMLRLHDTFTTVLTLIEQIYDNLIGEIKVLDRENVTFFLKNVNSKIPHIILDRFFDLISNNFILDKARLFDTRVYKALSAAKFHLNKGLKLKPIRNSIKQLKIDNKNVPSKFFIPKQQIDLKGPHFQTKSSECTDPLRLLDFSSDHVWSNDAKWYLTQGKKSTIELSNLINKGDSQTLEKILSKKSAQEAHKLLNLKDMFYKTPLMIAVVKQHEKMIELLLSYDIEINATDNFIWTALHHAVLSGNLDIVKKLIMNKADIQIKNIGGRTALELAVILNEKSIEKYLRSLS</sequence>
<dbReference type="Gene3D" id="1.25.40.20">
    <property type="entry name" value="Ankyrin repeat-containing domain"/>
    <property type="match status" value="3"/>
</dbReference>
<feature type="repeat" description="ANK" evidence="3">
    <location>
        <begin position="535"/>
        <end position="567"/>
    </location>
</feature>
<feature type="repeat" description="ANK" evidence="3">
    <location>
        <begin position="214"/>
        <end position="246"/>
    </location>
</feature>
<reference evidence="4 5" key="1">
    <citation type="journal article" date="2018" name="Sci. Rep.">
        <title>Genomic signatures of local adaptation to the degree of environmental predictability in rotifers.</title>
        <authorList>
            <person name="Franch-Gras L."/>
            <person name="Hahn C."/>
            <person name="Garcia-Roger E.M."/>
            <person name="Carmona M.J."/>
            <person name="Serra M."/>
            <person name="Gomez A."/>
        </authorList>
    </citation>
    <scope>NUCLEOTIDE SEQUENCE [LARGE SCALE GENOMIC DNA]</scope>
    <source>
        <strain evidence="4">HYR1</strain>
    </source>
</reference>
<dbReference type="GO" id="GO:0005737">
    <property type="term" value="C:cytoplasm"/>
    <property type="evidence" value="ECO:0007669"/>
    <property type="project" value="TreeGrafter"/>
</dbReference>
<dbReference type="STRING" id="10195.A0A3M7SH10"/>
<dbReference type="EMBL" id="REGN01001376">
    <property type="protein sequence ID" value="RNA35073.1"/>
    <property type="molecule type" value="Genomic_DNA"/>
</dbReference>
<dbReference type="Pfam" id="PF12796">
    <property type="entry name" value="Ank_2"/>
    <property type="match status" value="3"/>
</dbReference>
<dbReference type="PANTHER" id="PTHR24198">
    <property type="entry name" value="ANKYRIN REPEAT AND PROTEIN KINASE DOMAIN-CONTAINING PROTEIN"/>
    <property type="match status" value="1"/>
</dbReference>
<evidence type="ECO:0000313" key="5">
    <source>
        <dbReference type="Proteomes" id="UP000276133"/>
    </source>
</evidence>
<protein>
    <submittedName>
        <fullName evidence="4">Ankyrin repeat and EF-hand domain-containing 1</fullName>
    </submittedName>
</protein>
<name>A0A3M7SH10_BRAPC</name>
<keyword evidence="5" id="KW-1185">Reference proteome</keyword>